<proteinExistence type="predicted"/>
<comment type="caution">
    <text evidence="2">The sequence shown here is derived from an EMBL/GenBank/DDBJ whole genome shotgun (WGS) entry which is preliminary data.</text>
</comment>
<keyword evidence="1" id="KW-0472">Membrane</keyword>
<keyword evidence="1" id="KW-1133">Transmembrane helix</keyword>
<protein>
    <submittedName>
        <fullName evidence="2">Uncharacterized protein</fullName>
    </submittedName>
</protein>
<feature type="non-terminal residue" evidence="2">
    <location>
        <position position="1"/>
    </location>
</feature>
<evidence type="ECO:0000256" key="1">
    <source>
        <dbReference type="SAM" id="Phobius"/>
    </source>
</evidence>
<accession>A0A0F8WUQ4</accession>
<name>A0A0F8WUQ4_9ZZZZ</name>
<reference evidence="2" key="1">
    <citation type="journal article" date="2015" name="Nature">
        <title>Complex archaea that bridge the gap between prokaryotes and eukaryotes.</title>
        <authorList>
            <person name="Spang A."/>
            <person name="Saw J.H."/>
            <person name="Jorgensen S.L."/>
            <person name="Zaremba-Niedzwiedzka K."/>
            <person name="Martijn J."/>
            <person name="Lind A.E."/>
            <person name="van Eijk R."/>
            <person name="Schleper C."/>
            <person name="Guy L."/>
            <person name="Ettema T.J."/>
        </authorList>
    </citation>
    <scope>NUCLEOTIDE SEQUENCE</scope>
</reference>
<sequence>IAEAGNLTSSEQAAQDIADALEPWMSILIFTTVGAMILGVFFQAFNTVRRSGW</sequence>
<gene>
    <name evidence="2" type="ORF">LCGC14_3024630</name>
</gene>
<feature type="transmembrane region" description="Helical" evidence="1">
    <location>
        <begin position="24"/>
        <end position="45"/>
    </location>
</feature>
<keyword evidence="1" id="KW-0812">Transmembrane</keyword>
<evidence type="ECO:0000313" key="2">
    <source>
        <dbReference type="EMBL" id="KKK60408.1"/>
    </source>
</evidence>
<dbReference type="AlphaFoldDB" id="A0A0F8WUQ4"/>
<dbReference type="EMBL" id="LAZR01062985">
    <property type="protein sequence ID" value="KKK60408.1"/>
    <property type="molecule type" value="Genomic_DNA"/>
</dbReference>
<organism evidence="2">
    <name type="scientific">marine sediment metagenome</name>
    <dbReference type="NCBI Taxonomy" id="412755"/>
    <lineage>
        <taxon>unclassified sequences</taxon>
        <taxon>metagenomes</taxon>
        <taxon>ecological metagenomes</taxon>
    </lineage>
</organism>